<protein>
    <submittedName>
        <fullName evidence="2">FAD-dependent oxidoreductase</fullName>
    </submittedName>
</protein>
<evidence type="ECO:0000313" key="3">
    <source>
        <dbReference type="Proteomes" id="UP000631421"/>
    </source>
</evidence>
<dbReference type="GO" id="GO:0016116">
    <property type="term" value="P:carotenoid metabolic process"/>
    <property type="evidence" value="ECO:0007669"/>
    <property type="project" value="InterPro"/>
</dbReference>
<dbReference type="InterPro" id="IPR036188">
    <property type="entry name" value="FAD/NAD-bd_sf"/>
</dbReference>
<dbReference type="SUPFAM" id="SSF51905">
    <property type="entry name" value="FAD/NAD(P)-binding domain"/>
    <property type="match status" value="1"/>
</dbReference>
<dbReference type="Proteomes" id="UP000631421">
    <property type="component" value="Unassembled WGS sequence"/>
</dbReference>
<sequence length="516" mass="56528">MNQETDIVVIGSGIGGLCCAGLLAKYGHKVIICESHSIAGGAAHSFSRQGYTFDSGPSLFSGMSTRPSTNPLTHVLDALEEKVDWLTYDGWGCAMPEGQFFAAVGNDSFSEILTNLRSKQAVQEWQRLQKVMLPLGKAATALPPIALRNDWQVALSAGKYLWKMLRELPQLPKLTQPFSKILEAEVSDPFIWNWMNLLCFMLSGLPANGTLTAEIAFMFADWYRPDVQLDYPKGGVGTVVDALVRGFQKHGGSLRLNTHVQEIILNGEKAVGVRLTNGETIQARAVVSGASIWDTLKLLPLTERSPKKLHQLHKERQDIAACPSFMHLHLGIEASDLPKDLPCHWLVVNDWEIGVAAPQNVVAVSMPSVLDPSLSPAGKHTIHAYTPATEPFELWSGLDRKSEAYHQLKLERAEVLWQGIERYIPDVRTRCEVTLIGTPLTHARFLRRDRGSYGPAIAAGQGIFPNANTPLSSLYCCGDSTFPGIGLPAVAASGEILANSLASLKQQQNMLKQLYI</sequence>
<dbReference type="Gene3D" id="3.50.50.60">
    <property type="entry name" value="FAD/NAD(P)-binding domain"/>
    <property type="match status" value="2"/>
</dbReference>
<evidence type="ECO:0000313" key="2">
    <source>
        <dbReference type="EMBL" id="MBD2150420.1"/>
    </source>
</evidence>
<proteinExistence type="predicted"/>
<dbReference type="InterPro" id="IPR045892">
    <property type="entry name" value="CrtISO-like"/>
</dbReference>
<organism evidence="2 3">
    <name type="scientific">Pseudanabaena cinerea FACHB-1277</name>
    <dbReference type="NCBI Taxonomy" id="2949581"/>
    <lineage>
        <taxon>Bacteria</taxon>
        <taxon>Bacillati</taxon>
        <taxon>Cyanobacteriota</taxon>
        <taxon>Cyanophyceae</taxon>
        <taxon>Pseudanabaenales</taxon>
        <taxon>Pseudanabaenaceae</taxon>
        <taxon>Pseudanabaena</taxon>
        <taxon>Pseudanabaena cinerea</taxon>
    </lineage>
</organism>
<feature type="domain" description="Amine oxidase" evidence="1">
    <location>
        <begin position="14"/>
        <end position="401"/>
    </location>
</feature>
<dbReference type="RefSeq" id="WP_190350786.1">
    <property type="nucleotide sequence ID" value="NZ_JACJPY010000025.1"/>
</dbReference>
<dbReference type="InterPro" id="IPR002937">
    <property type="entry name" value="Amino_oxidase"/>
</dbReference>
<keyword evidence="3" id="KW-1185">Reference proteome</keyword>
<reference evidence="2" key="2">
    <citation type="submission" date="2020-08" db="EMBL/GenBank/DDBJ databases">
        <authorList>
            <person name="Chen M."/>
            <person name="Teng W."/>
            <person name="Zhao L."/>
            <person name="Hu C."/>
            <person name="Zhou Y."/>
            <person name="Han B."/>
            <person name="Song L."/>
            <person name="Shu W."/>
        </authorList>
    </citation>
    <scope>NUCLEOTIDE SEQUENCE</scope>
    <source>
        <strain evidence="2">FACHB-1277</strain>
    </source>
</reference>
<gene>
    <name evidence="2" type="ORF">H6F44_09855</name>
</gene>
<dbReference type="EMBL" id="JACJPY010000025">
    <property type="protein sequence ID" value="MBD2150420.1"/>
    <property type="molecule type" value="Genomic_DNA"/>
</dbReference>
<dbReference type="PANTHER" id="PTHR46313:SF1">
    <property type="entry name" value="FAD_NAD(P)-BINDING OXIDOREDUCTASE FAMILY PROTEIN"/>
    <property type="match status" value="1"/>
</dbReference>
<accession>A0A926USI5</accession>
<evidence type="ECO:0000259" key="1">
    <source>
        <dbReference type="Pfam" id="PF01593"/>
    </source>
</evidence>
<dbReference type="Pfam" id="PF01593">
    <property type="entry name" value="Amino_oxidase"/>
    <property type="match status" value="1"/>
</dbReference>
<dbReference type="PANTHER" id="PTHR46313">
    <property type="match status" value="1"/>
</dbReference>
<comment type="caution">
    <text evidence="2">The sequence shown here is derived from an EMBL/GenBank/DDBJ whole genome shotgun (WGS) entry which is preliminary data.</text>
</comment>
<reference evidence="2" key="1">
    <citation type="journal article" date="2015" name="ISME J.">
        <title>Draft Genome Sequence of Streptomyces incarnatus NRRL8089, which Produces the Nucleoside Antibiotic Sinefungin.</title>
        <authorList>
            <person name="Oshima K."/>
            <person name="Hattori M."/>
            <person name="Shimizu H."/>
            <person name="Fukuda K."/>
            <person name="Nemoto M."/>
            <person name="Inagaki K."/>
            <person name="Tamura T."/>
        </authorList>
    </citation>
    <scope>NUCLEOTIDE SEQUENCE</scope>
    <source>
        <strain evidence="2">FACHB-1277</strain>
    </source>
</reference>
<dbReference type="AlphaFoldDB" id="A0A926USI5"/>
<name>A0A926USI5_9CYAN</name>
<dbReference type="GO" id="GO:0016491">
    <property type="term" value="F:oxidoreductase activity"/>
    <property type="evidence" value="ECO:0007669"/>
    <property type="project" value="InterPro"/>
</dbReference>